<dbReference type="RefSeq" id="WP_412363399.1">
    <property type="nucleotide sequence ID" value="NZ_AZFM01000045.1"/>
</dbReference>
<evidence type="ECO:0000256" key="1">
    <source>
        <dbReference type="SAM" id="Phobius"/>
    </source>
</evidence>
<keyword evidence="1" id="KW-1133">Transmembrane helix</keyword>
<evidence type="ECO:0000313" key="3">
    <source>
        <dbReference type="Proteomes" id="UP000051036"/>
    </source>
</evidence>
<dbReference type="AlphaFoldDB" id="A0A0R1UD57"/>
<keyword evidence="1" id="KW-0472">Membrane</keyword>
<evidence type="ECO:0000313" key="2">
    <source>
        <dbReference type="EMBL" id="KRL88661.1"/>
    </source>
</evidence>
<dbReference type="EMBL" id="AZFM01000045">
    <property type="protein sequence ID" value="KRL88661.1"/>
    <property type="molecule type" value="Genomic_DNA"/>
</dbReference>
<reference evidence="2 3" key="1">
    <citation type="journal article" date="2015" name="Genome Announc.">
        <title>Expanding the biotechnology potential of lactobacilli through comparative genomics of 213 strains and associated genera.</title>
        <authorList>
            <person name="Sun Z."/>
            <person name="Harris H.M."/>
            <person name="McCann A."/>
            <person name="Guo C."/>
            <person name="Argimon S."/>
            <person name="Zhang W."/>
            <person name="Yang X."/>
            <person name="Jeffery I.B."/>
            <person name="Cooney J.C."/>
            <person name="Kagawa T.F."/>
            <person name="Liu W."/>
            <person name="Song Y."/>
            <person name="Salvetti E."/>
            <person name="Wrobel A."/>
            <person name="Rasinkangas P."/>
            <person name="Parkhill J."/>
            <person name="Rea M.C."/>
            <person name="O'Sullivan O."/>
            <person name="Ritari J."/>
            <person name="Douillard F.P."/>
            <person name="Paul Ross R."/>
            <person name="Yang R."/>
            <person name="Briner A.E."/>
            <person name="Felis G.E."/>
            <person name="de Vos W.M."/>
            <person name="Barrangou R."/>
            <person name="Klaenhammer T.R."/>
            <person name="Caufield P.W."/>
            <person name="Cui Y."/>
            <person name="Zhang H."/>
            <person name="O'Toole P.W."/>
        </authorList>
    </citation>
    <scope>NUCLEOTIDE SEQUENCE [LARGE SCALE GENOMIC DNA]</scope>
    <source>
        <strain evidence="2 3">DSM 16043</strain>
    </source>
</reference>
<accession>A0A0R1UD57</accession>
<protein>
    <submittedName>
        <fullName evidence="2">Uncharacterized protein</fullName>
    </submittedName>
</protein>
<gene>
    <name evidence="2" type="ORF">FC46_GL001457</name>
</gene>
<keyword evidence="1" id="KW-0812">Transmembrane</keyword>
<dbReference type="Gene3D" id="1.10.530.10">
    <property type="match status" value="1"/>
</dbReference>
<dbReference type="Proteomes" id="UP000051036">
    <property type="component" value="Unassembled WGS sequence"/>
</dbReference>
<dbReference type="PATRIC" id="fig|1423763.3.peg.1479"/>
<proteinExistence type="predicted"/>
<organism evidence="2 3">
    <name type="scientific">Lactobacillus kalixensis DSM 16043</name>
    <dbReference type="NCBI Taxonomy" id="1423763"/>
    <lineage>
        <taxon>Bacteria</taxon>
        <taxon>Bacillati</taxon>
        <taxon>Bacillota</taxon>
        <taxon>Bacilli</taxon>
        <taxon>Lactobacillales</taxon>
        <taxon>Lactobacillaceae</taxon>
        <taxon>Lactobacillus</taxon>
    </lineage>
</organism>
<dbReference type="STRING" id="1423763.FC46_GL001457"/>
<keyword evidence="3" id="KW-1185">Reference proteome</keyword>
<feature type="transmembrane region" description="Helical" evidence="1">
    <location>
        <begin position="7"/>
        <end position="27"/>
    </location>
</feature>
<name>A0A0R1UD57_9LACO</name>
<comment type="caution">
    <text evidence="2">The sequence shown here is derived from an EMBL/GenBank/DDBJ whole genome shotgun (WGS) entry which is preliminary data.</text>
</comment>
<sequence length="81" mass="8870">MKSNIKNLNSMIIGAISIFLIIIGLAISSNQNKPTEKVEQHSTDISNKQFIKKIAPLAKEDQKNYKISASITIAQAALESN</sequence>